<dbReference type="KEGG" id="apra:G3A50_10085"/>
<accession>A0A6P1YPF1</accession>
<keyword evidence="3" id="KW-0456">Lyase</keyword>
<keyword evidence="9" id="KW-1185">Reference proteome</keyword>
<proteinExistence type="predicted"/>
<dbReference type="GO" id="GO:0004553">
    <property type="term" value="F:hydrolase activity, hydrolyzing O-glycosyl compounds"/>
    <property type="evidence" value="ECO:0007669"/>
    <property type="project" value="InterPro"/>
</dbReference>
<evidence type="ECO:0000259" key="7">
    <source>
        <dbReference type="SMART" id="SM00925"/>
    </source>
</evidence>
<dbReference type="InterPro" id="IPR026044">
    <property type="entry name" value="MltA"/>
</dbReference>
<name>A0A6P1YPF1_9HYPH</name>
<dbReference type="Pfam" id="PF03562">
    <property type="entry name" value="MltA"/>
    <property type="match status" value="1"/>
</dbReference>
<dbReference type="EMBL" id="CP048630">
    <property type="protein sequence ID" value="QIB34023.1"/>
    <property type="molecule type" value="Genomic_DNA"/>
</dbReference>
<dbReference type="GO" id="GO:0008933">
    <property type="term" value="F:peptidoglycan lytic transglycosylase activity"/>
    <property type="evidence" value="ECO:0007669"/>
    <property type="project" value="TreeGrafter"/>
</dbReference>
<dbReference type="InterPro" id="IPR005300">
    <property type="entry name" value="MltA_B"/>
</dbReference>
<dbReference type="AlphaFoldDB" id="A0A6P1YPF1"/>
<evidence type="ECO:0000256" key="6">
    <source>
        <dbReference type="SAM" id="MobiDB-lite"/>
    </source>
</evidence>
<dbReference type="PANTHER" id="PTHR30124">
    <property type="entry name" value="MEMBRANE-BOUND LYTIC MUREIN TRANSGLYCOSYLASE A"/>
    <property type="match status" value="1"/>
</dbReference>
<evidence type="ECO:0000256" key="1">
    <source>
        <dbReference type="ARBA" id="ARBA00001420"/>
    </source>
</evidence>
<evidence type="ECO:0000256" key="2">
    <source>
        <dbReference type="ARBA" id="ARBA00012587"/>
    </source>
</evidence>
<dbReference type="PANTHER" id="PTHR30124:SF0">
    <property type="entry name" value="MEMBRANE-BOUND LYTIC MUREIN TRANSGLYCOSYLASE A"/>
    <property type="match status" value="1"/>
</dbReference>
<reference evidence="8 9" key="1">
    <citation type="submission" date="2020-02" db="EMBL/GenBank/DDBJ databases">
        <authorList>
            <person name="Li G."/>
        </authorList>
    </citation>
    <scope>NUCLEOTIDE SEQUENCE [LARGE SCALE GENOMIC DNA]</scope>
    <source>
        <strain evidence="8 9">DSM 102029</strain>
    </source>
</reference>
<protein>
    <recommendedName>
        <fullName evidence="2">peptidoglycan lytic exotransglycosylase</fullName>
        <ecNumber evidence="2">4.2.2.n1</ecNumber>
    </recommendedName>
    <alternativeName>
        <fullName evidence="5">Murein hydrolase A</fullName>
    </alternativeName>
</protein>
<dbReference type="Proteomes" id="UP000464751">
    <property type="component" value="Chromosome"/>
</dbReference>
<sequence length="417" mass="45241">MALAASARSVRVKARHSRHPASAAIPVLFSDAALEPASFDDLPGWKQDNVAAALSAFRRSCAMNAKKGDIIKPARPLFVALKPICARAARLPRHPGEHRARAFFGHEFSPYVISSIGQKAGFLTGYYEPEVEGSRTRTPEFTAPLYRRPPDLIIQAPPSNGQPSNRGPAFRREGGALVPYYERGAIEDGVLKDRGLEVAWVRDPADAFFAQIQGSIRVRLPDGGVVRLNYDGHNGQPYTPIGRLLVERGLVPREKMSMDAIRAYIAAHPEEGRELMRENRSFIFFREATELKADDGAVGAQGLPLVAQRSIAVDKRIHAYGTPFYIAASLPTGQAGALEPFQHLMIAQDTGSAIVGPARADIFFGAGAEAGSISGRIQNPGRFIILLPRSLDPARHSVPLPPVRPARVDSDTVSEVP</sequence>
<dbReference type="RefSeq" id="WP_163075169.1">
    <property type="nucleotide sequence ID" value="NZ_CP048630.1"/>
</dbReference>
<keyword evidence="4" id="KW-0961">Cell wall biogenesis/degradation</keyword>
<dbReference type="GO" id="GO:0071555">
    <property type="term" value="P:cell wall organization"/>
    <property type="evidence" value="ECO:0007669"/>
    <property type="project" value="UniProtKB-KW"/>
</dbReference>
<evidence type="ECO:0000313" key="9">
    <source>
        <dbReference type="Proteomes" id="UP000464751"/>
    </source>
</evidence>
<dbReference type="GO" id="GO:0019867">
    <property type="term" value="C:outer membrane"/>
    <property type="evidence" value="ECO:0007669"/>
    <property type="project" value="InterPro"/>
</dbReference>
<dbReference type="SMART" id="SM00925">
    <property type="entry name" value="MltA"/>
    <property type="match status" value="1"/>
</dbReference>
<dbReference type="CDD" id="cd14485">
    <property type="entry name" value="mltA_like_LT_A"/>
    <property type="match status" value="1"/>
</dbReference>
<feature type="domain" description="Lytic transglycosylase MltA" evidence="7">
    <location>
        <begin position="130"/>
        <end position="286"/>
    </location>
</feature>
<dbReference type="Pfam" id="PF06725">
    <property type="entry name" value="3D"/>
    <property type="match status" value="1"/>
</dbReference>
<dbReference type="PIRSF" id="PIRSF019422">
    <property type="entry name" value="MltA"/>
    <property type="match status" value="1"/>
</dbReference>
<gene>
    <name evidence="8" type="ORF">G3A50_10085</name>
</gene>
<organism evidence="8 9">
    <name type="scientific">Ancylobacter pratisalsi</name>
    <dbReference type="NCBI Taxonomy" id="1745854"/>
    <lineage>
        <taxon>Bacteria</taxon>
        <taxon>Pseudomonadati</taxon>
        <taxon>Pseudomonadota</taxon>
        <taxon>Alphaproteobacteria</taxon>
        <taxon>Hyphomicrobiales</taxon>
        <taxon>Xanthobacteraceae</taxon>
        <taxon>Ancylobacter</taxon>
    </lineage>
</organism>
<feature type="region of interest" description="Disordered" evidence="6">
    <location>
        <begin position="397"/>
        <end position="417"/>
    </location>
</feature>
<dbReference type="CDD" id="cd14668">
    <property type="entry name" value="mlta_B"/>
    <property type="match status" value="1"/>
</dbReference>
<dbReference type="GO" id="GO:0009253">
    <property type="term" value="P:peptidoglycan catabolic process"/>
    <property type="evidence" value="ECO:0007669"/>
    <property type="project" value="TreeGrafter"/>
</dbReference>
<dbReference type="Gene3D" id="2.40.40.10">
    <property type="entry name" value="RlpA-like domain"/>
    <property type="match status" value="1"/>
</dbReference>
<evidence type="ECO:0000313" key="8">
    <source>
        <dbReference type="EMBL" id="QIB34023.1"/>
    </source>
</evidence>
<dbReference type="Gene3D" id="2.40.240.50">
    <property type="entry name" value="Barwin-like endoglucanases"/>
    <property type="match status" value="1"/>
</dbReference>
<evidence type="ECO:0000256" key="5">
    <source>
        <dbReference type="ARBA" id="ARBA00030918"/>
    </source>
</evidence>
<dbReference type="InterPro" id="IPR010611">
    <property type="entry name" value="3D_dom"/>
</dbReference>
<evidence type="ECO:0000256" key="4">
    <source>
        <dbReference type="ARBA" id="ARBA00023316"/>
    </source>
</evidence>
<dbReference type="GO" id="GO:0009254">
    <property type="term" value="P:peptidoglycan turnover"/>
    <property type="evidence" value="ECO:0007669"/>
    <property type="project" value="InterPro"/>
</dbReference>
<dbReference type="EC" id="4.2.2.n1" evidence="2"/>
<comment type="catalytic activity">
    <reaction evidence="1">
        <text>Exolytic cleavage of the (1-&gt;4)-beta-glycosidic linkage between N-acetylmuramic acid (MurNAc) and N-acetylglucosamine (GlcNAc) residues in peptidoglycan, from either the reducing or the non-reducing ends of the peptidoglycan chains, with concomitant formation of a 1,6-anhydrobond in the MurNAc residue.</text>
        <dbReference type="EC" id="4.2.2.n1"/>
    </reaction>
</comment>
<dbReference type="SUPFAM" id="SSF50685">
    <property type="entry name" value="Barwin-like endoglucanases"/>
    <property type="match status" value="1"/>
</dbReference>
<evidence type="ECO:0000256" key="3">
    <source>
        <dbReference type="ARBA" id="ARBA00023239"/>
    </source>
</evidence>
<dbReference type="InterPro" id="IPR036908">
    <property type="entry name" value="RlpA-like_sf"/>
</dbReference>